<dbReference type="InterPro" id="IPR001878">
    <property type="entry name" value="Znf_CCHC"/>
</dbReference>
<gene>
    <name evidence="22" type="ORF">NTJ_01345</name>
</gene>
<name>A0ABN7A8B8_9HEMI</name>
<feature type="domain" description="Integrase catalytic" evidence="21">
    <location>
        <begin position="470"/>
        <end position="643"/>
    </location>
</feature>
<keyword evidence="13" id="KW-0695">RNA-directed DNA polymerase</keyword>
<dbReference type="InterPro" id="IPR036397">
    <property type="entry name" value="RNaseH_sf"/>
</dbReference>
<evidence type="ECO:0000256" key="18">
    <source>
        <dbReference type="PROSITE-ProRule" id="PRU00047"/>
    </source>
</evidence>
<feature type="region of interest" description="Disordered" evidence="19">
    <location>
        <begin position="222"/>
        <end position="245"/>
    </location>
</feature>
<dbReference type="PANTHER" id="PTHR42648:SF11">
    <property type="entry name" value="TRANSPOSON TY4-P GAG-POL POLYPROTEIN"/>
    <property type="match status" value="1"/>
</dbReference>
<evidence type="ECO:0000256" key="11">
    <source>
        <dbReference type="ARBA" id="ARBA00022842"/>
    </source>
</evidence>
<dbReference type="InterPro" id="IPR043502">
    <property type="entry name" value="DNA/RNA_pol_sf"/>
</dbReference>
<dbReference type="InterPro" id="IPR012337">
    <property type="entry name" value="RNaseH-like_sf"/>
</dbReference>
<evidence type="ECO:0000313" key="22">
    <source>
        <dbReference type="EMBL" id="BES88539.1"/>
    </source>
</evidence>
<dbReference type="InterPro" id="IPR013103">
    <property type="entry name" value="RVT_2"/>
</dbReference>
<evidence type="ECO:0000256" key="16">
    <source>
        <dbReference type="ARBA" id="ARBA00023172"/>
    </source>
</evidence>
<evidence type="ECO:0000256" key="12">
    <source>
        <dbReference type="ARBA" id="ARBA00022908"/>
    </source>
</evidence>
<feature type="region of interest" description="Disordered" evidence="19">
    <location>
        <begin position="760"/>
        <end position="789"/>
    </location>
</feature>
<dbReference type="PANTHER" id="PTHR42648">
    <property type="entry name" value="TRANSPOSASE, PUTATIVE-RELATED"/>
    <property type="match status" value="1"/>
</dbReference>
<keyword evidence="7" id="KW-0064">Aspartyl protease</keyword>
<dbReference type="Pfam" id="PF00665">
    <property type="entry name" value="rve"/>
    <property type="match status" value="1"/>
</dbReference>
<keyword evidence="12" id="KW-0229">DNA integration</keyword>
<evidence type="ECO:0000256" key="19">
    <source>
        <dbReference type="SAM" id="MobiDB-lite"/>
    </source>
</evidence>
<dbReference type="InterPro" id="IPR057670">
    <property type="entry name" value="SH3_retrovirus"/>
</dbReference>
<feature type="domain" description="CCHC-type" evidence="20">
    <location>
        <begin position="207"/>
        <end position="223"/>
    </location>
</feature>
<dbReference type="Gene3D" id="3.30.420.10">
    <property type="entry name" value="Ribonuclease H-like superfamily/Ribonuclease H"/>
    <property type="match status" value="1"/>
</dbReference>
<dbReference type="InterPro" id="IPR039537">
    <property type="entry name" value="Retrotran_Ty1/copia-like"/>
</dbReference>
<keyword evidence="18" id="KW-0862">Zinc</keyword>
<dbReference type="InterPro" id="IPR054722">
    <property type="entry name" value="PolX-like_BBD"/>
</dbReference>
<dbReference type="Proteomes" id="UP001307889">
    <property type="component" value="Chromosome 1"/>
</dbReference>
<evidence type="ECO:0000256" key="10">
    <source>
        <dbReference type="ARBA" id="ARBA00022840"/>
    </source>
</evidence>
<keyword evidence="11" id="KW-0460">Magnesium</keyword>
<evidence type="ECO:0000259" key="21">
    <source>
        <dbReference type="PROSITE" id="PS50994"/>
    </source>
</evidence>
<evidence type="ECO:0008006" key="24">
    <source>
        <dbReference type="Google" id="ProtNLM"/>
    </source>
</evidence>
<evidence type="ECO:0000256" key="5">
    <source>
        <dbReference type="ARBA" id="ARBA00022723"/>
    </source>
</evidence>
<evidence type="ECO:0000256" key="2">
    <source>
        <dbReference type="ARBA" id="ARBA00022612"/>
    </source>
</evidence>
<feature type="compositionally biased region" description="Polar residues" evidence="19">
    <location>
        <begin position="771"/>
        <end position="781"/>
    </location>
</feature>
<evidence type="ECO:0000256" key="9">
    <source>
        <dbReference type="ARBA" id="ARBA00022801"/>
    </source>
</evidence>
<keyword evidence="16" id="KW-0233">DNA recombination</keyword>
<dbReference type="PROSITE" id="PS50994">
    <property type="entry name" value="INTEGRASE"/>
    <property type="match status" value="1"/>
</dbReference>
<keyword evidence="10" id="KW-0067">ATP-binding</keyword>
<keyword evidence="4" id="KW-0540">Nuclease</keyword>
<dbReference type="EMBL" id="AP028909">
    <property type="protein sequence ID" value="BES88539.1"/>
    <property type="molecule type" value="Genomic_DNA"/>
</dbReference>
<evidence type="ECO:0000256" key="6">
    <source>
        <dbReference type="ARBA" id="ARBA00022741"/>
    </source>
</evidence>
<comment type="function">
    <text evidence="1">The aspartyl protease (PR) mediates the proteolytic cleavages of the Gag and Gag-Pol polyproteins after assembly of the VLP.</text>
</comment>
<feature type="compositionally biased region" description="Basic residues" evidence="19">
    <location>
        <begin position="234"/>
        <end position="245"/>
    </location>
</feature>
<evidence type="ECO:0000256" key="1">
    <source>
        <dbReference type="ARBA" id="ARBA00002180"/>
    </source>
</evidence>
<dbReference type="Pfam" id="PF07727">
    <property type="entry name" value="RVT_2"/>
    <property type="match status" value="1"/>
</dbReference>
<dbReference type="InterPro" id="IPR001584">
    <property type="entry name" value="Integrase_cat-core"/>
</dbReference>
<keyword evidence="9" id="KW-0378">Hydrolase</keyword>
<keyword evidence="8" id="KW-0255">Endonuclease</keyword>
<proteinExistence type="predicted"/>
<evidence type="ECO:0000256" key="3">
    <source>
        <dbReference type="ARBA" id="ARBA00022670"/>
    </source>
</evidence>
<keyword evidence="18" id="KW-0863">Zinc-finger</keyword>
<dbReference type="SUPFAM" id="SSF53098">
    <property type="entry name" value="Ribonuclease H-like"/>
    <property type="match status" value="1"/>
</dbReference>
<evidence type="ECO:0000256" key="8">
    <source>
        <dbReference type="ARBA" id="ARBA00022759"/>
    </source>
</evidence>
<dbReference type="Pfam" id="PF22936">
    <property type="entry name" value="Pol_BBD"/>
    <property type="match status" value="1"/>
</dbReference>
<dbReference type="CDD" id="cd09272">
    <property type="entry name" value="RNase_HI_RT_Ty1"/>
    <property type="match status" value="1"/>
</dbReference>
<protein>
    <recommendedName>
        <fullName evidence="24">Endonuclease</fullName>
    </recommendedName>
</protein>
<reference evidence="22 23" key="1">
    <citation type="submission" date="2023-09" db="EMBL/GenBank/DDBJ databases">
        <title>Nesidiocoris tenuis whole genome shotgun sequence.</title>
        <authorList>
            <person name="Shibata T."/>
            <person name="Shimoda M."/>
            <person name="Kobayashi T."/>
            <person name="Uehara T."/>
        </authorList>
    </citation>
    <scope>NUCLEOTIDE SEQUENCE [LARGE SCALE GENOMIC DNA]</scope>
    <source>
        <strain evidence="22 23">Japan</strain>
    </source>
</reference>
<evidence type="ECO:0000256" key="14">
    <source>
        <dbReference type="ARBA" id="ARBA00022932"/>
    </source>
</evidence>
<evidence type="ECO:0000256" key="4">
    <source>
        <dbReference type="ARBA" id="ARBA00022722"/>
    </source>
</evidence>
<evidence type="ECO:0000313" key="23">
    <source>
        <dbReference type="Proteomes" id="UP001307889"/>
    </source>
</evidence>
<dbReference type="SUPFAM" id="SSF56672">
    <property type="entry name" value="DNA/RNA polymerases"/>
    <property type="match status" value="1"/>
</dbReference>
<organism evidence="22 23">
    <name type="scientific">Nesidiocoris tenuis</name>
    <dbReference type="NCBI Taxonomy" id="355587"/>
    <lineage>
        <taxon>Eukaryota</taxon>
        <taxon>Metazoa</taxon>
        <taxon>Ecdysozoa</taxon>
        <taxon>Arthropoda</taxon>
        <taxon>Hexapoda</taxon>
        <taxon>Insecta</taxon>
        <taxon>Pterygota</taxon>
        <taxon>Neoptera</taxon>
        <taxon>Paraneoptera</taxon>
        <taxon>Hemiptera</taxon>
        <taxon>Heteroptera</taxon>
        <taxon>Panheteroptera</taxon>
        <taxon>Cimicomorpha</taxon>
        <taxon>Miridae</taxon>
        <taxon>Dicyphina</taxon>
        <taxon>Nesidiocoris</taxon>
    </lineage>
</organism>
<dbReference type="PROSITE" id="PS50158">
    <property type="entry name" value="ZF_CCHC"/>
    <property type="match status" value="1"/>
</dbReference>
<keyword evidence="17" id="KW-0511">Multifunctional enzyme</keyword>
<evidence type="ECO:0000256" key="13">
    <source>
        <dbReference type="ARBA" id="ARBA00022918"/>
    </source>
</evidence>
<keyword evidence="23" id="KW-1185">Reference proteome</keyword>
<evidence type="ECO:0000256" key="7">
    <source>
        <dbReference type="ARBA" id="ARBA00022750"/>
    </source>
</evidence>
<keyword evidence="14" id="KW-0239">DNA-directed DNA polymerase</keyword>
<sequence>MASGLPIPQLTSTNYSNWRFRVETLLDRELVKDVIFVSNADFQALSKEEKLQFQANDRKARSVIVPCISDRHIEYVRGAQTAHEMMESLKKIFERKSTFAKLHVMRKLLKAKCETDDLQDHFGNIDRLLRELEAAGAQVDESDKACYLLLSMPEKYDVVITAIETMTTEITLDFVKSRLLDAELKFKENLRASNSNSDVAFSAQNLRCYVCGDRTHLRSNCPRRKVQDSTRGRSNNRRGRARRPKAYFSQDLDEENYDETDNIAFISEVYSAQSQHSYRSERSIIESAGIDFVLDSGATENMVATSVASRVTDIQTLDRPIEIRIANGKFLRASQRGKLPLFYGDINVTLDVLVVPHLTRNLLSVQKVNKNGGSVVFEKNRGIISFGKSAVVCAMKNGLFIASFEFDRAMPSCNLIESALSSSTCSSKSALLWHRRLSHPCNKYMRVMNLPELKEACGPCREGKATRLPFMSRPLPRTSRIAELLWSDVAGPIRTPTRNGERFFSVIIDDFSHMMTVHLLKKKSDAARVLMDRIRQLNASGHQVSRIRVDNGGEFSSHELKNFCSQKGINLEYTLHYTSQQNGASERGIRAVLDKVRTMLSETQLPKHLWGEAARCAAYLMNRTPTSALPGFGIPHKTFFGRVNHSKIRIFGSRCWAYKLPNSGDKIDSRAEEVRLVGYAPNGYRVWNPTRDHIYVSRDVRFDETDFIYKKPDEQQVSTVLPIIGEGSSPIVGSSPVVGSSPIVGSSPVVGSPPVVGSSVTVVEERPVPEDSSTIGSPNTRPNRDRKLPSRLQDFEVYSAFCLLTESDPTTYEEAMNDKDWSKAIEAEIKSHEEHGTWEPAVLPKDKKAIGTRWVFKTKQDGVKKARLVAKGFMENSSFNNYSPVARYPTIRMLISFAVQNGWEIRQMDIPVAFLHGNLDSEIYIRTPQGVCIEGNGNVLRLRKALYGLREAPKAWNEHFNAFATRNGLKRSGSDFCLYTGQDVFLTLWVDDIILTGPQSGKIAEALKREFRAKDLGPMKNFLGTDFIQTEDGVMILQRSFIEKMVTKFRLDNAYPISTPMEVNYQAKTNDTEKIVEVPFRELIGSLMYVATISRPDVAFSVGFLSRFLDSPTRDLWNAAKRVLRYLKTTKDMGILYSKSRSTPITSFSDSDWAGDHSDRKSTSGSLVYHHNNLISWISRKQQVVAQSSFEAEYIACAATVSEVLYLKRVNHELTGQDETATLMMDNQSCIHSVHSYDNSKKAKHVDVKCHFVKDVVSKNLLKIEYVKSSENPADILTKSLCKDKFELFRKMMNICKL</sequence>
<keyword evidence="6" id="KW-0547">Nucleotide-binding</keyword>
<keyword evidence="14" id="KW-0808">Transferase</keyword>
<keyword evidence="5" id="KW-0479">Metal-binding</keyword>
<evidence type="ECO:0000256" key="17">
    <source>
        <dbReference type="ARBA" id="ARBA00023268"/>
    </source>
</evidence>
<keyword evidence="2" id="KW-1188">Viral release from host cell</keyword>
<dbReference type="Pfam" id="PF14223">
    <property type="entry name" value="Retrotran_gag_2"/>
    <property type="match status" value="1"/>
</dbReference>
<dbReference type="Pfam" id="PF25597">
    <property type="entry name" value="SH3_retrovirus"/>
    <property type="match status" value="1"/>
</dbReference>
<accession>A0ABN7A8B8</accession>
<keyword evidence="3" id="KW-0645">Protease</keyword>
<keyword evidence="15" id="KW-0917">Virion maturation</keyword>
<evidence type="ECO:0000256" key="15">
    <source>
        <dbReference type="ARBA" id="ARBA00023113"/>
    </source>
</evidence>
<evidence type="ECO:0000259" key="20">
    <source>
        <dbReference type="PROSITE" id="PS50158"/>
    </source>
</evidence>
<keyword evidence="14" id="KW-0548">Nucleotidyltransferase</keyword>